<evidence type="ECO:0000313" key="5">
    <source>
        <dbReference type="EMBL" id="KXT09212.1"/>
    </source>
</evidence>
<gene>
    <name evidence="5" type="ORF">AC579_3499</name>
</gene>
<name>A0A139I3R8_9PEZI</name>
<dbReference type="SUPFAM" id="SSF53383">
    <property type="entry name" value="PLP-dependent transferases"/>
    <property type="match status" value="1"/>
</dbReference>
<dbReference type="Proteomes" id="UP000073492">
    <property type="component" value="Unassembled WGS sequence"/>
</dbReference>
<dbReference type="Gene3D" id="3.90.1150.10">
    <property type="entry name" value="Aspartate Aminotransferase, domain 1"/>
    <property type="match status" value="1"/>
</dbReference>
<dbReference type="AlphaFoldDB" id="A0A139I3R8"/>
<dbReference type="STRING" id="113226.A0A139I3R8"/>
<evidence type="ECO:0000256" key="4">
    <source>
        <dbReference type="SAM" id="Phobius"/>
    </source>
</evidence>
<dbReference type="InterPro" id="IPR005814">
    <property type="entry name" value="Aminotrans_3"/>
</dbReference>
<keyword evidence="4" id="KW-0472">Membrane</keyword>
<dbReference type="InterPro" id="IPR015422">
    <property type="entry name" value="PyrdxlP-dep_Trfase_small"/>
</dbReference>
<dbReference type="InterPro" id="IPR008775">
    <property type="entry name" value="Phytyl_CoA_dOase-like"/>
</dbReference>
<protein>
    <submittedName>
        <fullName evidence="5">Uncharacterized protein</fullName>
    </submittedName>
</protein>
<accession>A0A139I3R8</accession>
<dbReference type="GO" id="GO:0005829">
    <property type="term" value="C:cytosol"/>
    <property type="evidence" value="ECO:0007669"/>
    <property type="project" value="TreeGrafter"/>
</dbReference>
<organism evidence="5 6">
    <name type="scientific">Pseudocercospora musae</name>
    <dbReference type="NCBI Taxonomy" id="113226"/>
    <lineage>
        <taxon>Eukaryota</taxon>
        <taxon>Fungi</taxon>
        <taxon>Dikarya</taxon>
        <taxon>Ascomycota</taxon>
        <taxon>Pezizomycotina</taxon>
        <taxon>Dothideomycetes</taxon>
        <taxon>Dothideomycetidae</taxon>
        <taxon>Mycosphaerellales</taxon>
        <taxon>Mycosphaerellaceae</taxon>
        <taxon>Pseudocercospora</taxon>
    </lineage>
</organism>
<evidence type="ECO:0000256" key="1">
    <source>
        <dbReference type="ARBA" id="ARBA00001933"/>
    </source>
</evidence>
<dbReference type="GO" id="GO:0030170">
    <property type="term" value="F:pyridoxal phosphate binding"/>
    <property type="evidence" value="ECO:0007669"/>
    <property type="project" value="InterPro"/>
</dbReference>
<dbReference type="InterPro" id="IPR015424">
    <property type="entry name" value="PyrdxlP-dep_Trfase"/>
</dbReference>
<dbReference type="Gene3D" id="3.40.640.10">
    <property type="entry name" value="Type I PLP-dependent aspartate aminotransferase-like (Major domain)"/>
    <property type="match status" value="1"/>
</dbReference>
<dbReference type="PANTHER" id="PTHR43094">
    <property type="entry name" value="AMINOTRANSFERASE"/>
    <property type="match status" value="1"/>
</dbReference>
<dbReference type="SUPFAM" id="SSF51197">
    <property type="entry name" value="Clavaminate synthase-like"/>
    <property type="match status" value="1"/>
</dbReference>
<dbReference type="Pfam" id="PF00202">
    <property type="entry name" value="Aminotran_3"/>
    <property type="match status" value="1"/>
</dbReference>
<dbReference type="CDD" id="cd00610">
    <property type="entry name" value="OAT_like"/>
    <property type="match status" value="1"/>
</dbReference>
<comment type="cofactor">
    <cofactor evidence="1">
        <name>pyridoxal 5'-phosphate</name>
        <dbReference type="ChEBI" id="CHEBI:597326"/>
    </cofactor>
</comment>
<proteinExistence type="inferred from homology"/>
<dbReference type="Gene3D" id="2.60.120.620">
    <property type="entry name" value="q2cbj1_9rhob like domain"/>
    <property type="match status" value="1"/>
</dbReference>
<reference evidence="5 6" key="1">
    <citation type="submission" date="2015-07" db="EMBL/GenBank/DDBJ databases">
        <title>Comparative genomics of the Sigatoka disease complex on banana suggests a link between parallel evolutionary changes in Pseudocercospora fijiensis and Pseudocercospora eumusae and increased virulence on the banana host.</title>
        <authorList>
            <person name="Chang T.-C."/>
            <person name="Salvucci A."/>
            <person name="Crous P.W."/>
            <person name="Stergiopoulos I."/>
        </authorList>
    </citation>
    <scope>NUCLEOTIDE SEQUENCE [LARGE SCALE GENOMIC DNA]</scope>
    <source>
        <strain evidence="5 6">CBS 116634</strain>
    </source>
</reference>
<comment type="similarity">
    <text evidence="2">Belongs to the class-III pyridoxal-phosphate-dependent aminotransferase family.</text>
</comment>
<keyword evidence="4" id="KW-1133">Transmembrane helix</keyword>
<dbReference type="NCBIfam" id="NF005685">
    <property type="entry name" value="PRK07483.1"/>
    <property type="match status" value="1"/>
</dbReference>
<sequence>MKSQEPAVRPLQRIDALDLEGLKDAIIKDGAVIIKNFTRPEFVDQVNEDVRPFLASDKPWIGAMFPPETRRCPRLISRSQTVREKWLLSPAVDYLTEVFLAKTTYNYYGAEKHCYTTHPVVHISLTIENRPGGKAQRLHRDDKNFHADHLDQTASGYQMGSDVSMGFLVPGVKTTIENGATQVIPGSHLWGLQRWPKVEEVTYASMEKGDCYCMLGSTYHAGGANVTQKQNRPMHGIFFCRGVLRAEENQYLIHSKEEVLSWSLEIQRKMGFHLSSPNIGFVDFMSPVEWMKGVEREHWVDPDPAFTGVLEKVLGDPWYNIKLSTHVRLLVPYDMKNNNNTTMPGEISTTTIKARPAQTSTTAQAAAAVKADSKPNASSILHAKLNTPPPRIIAAKGNYLTTSEGVEIFDATGGAAVACLGHGHPRVKAAITAQLDEVEYCYSPFFTTSASEKLAKHLTESTNGDMSKVFIVSSGTEAVEAALKMARQYFTELPQPQLQRTNFIARHQSYHGNTLGSLAVGSHKARKAIYEPILSTNVSHVSPCYPYRGKRSGESDEEYVAKLATELDDEFRRVGPETVCAFIAESMSGLTLGAVPPAPGYLKAMKEVCDKHGALFILDEVMSGMGRTGSLHAWQQEDVIPHLQTVAKGLGAGYEPIGALLVHKSIVDVLDAGTKTFVHSQTYQGHPVACAASFEVQQVIKEEKLMENVRELGPQLGQLLRDALGEHRNVGDIRGRGFMWGVSVLTFVIAAPSLMYFDPDRAG</sequence>
<keyword evidence="6" id="KW-1185">Reference proteome</keyword>
<evidence type="ECO:0000313" key="6">
    <source>
        <dbReference type="Proteomes" id="UP000073492"/>
    </source>
</evidence>
<dbReference type="InterPro" id="IPR015421">
    <property type="entry name" value="PyrdxlP-dep_Trfase_major"/>
</dbReference>
<keyword evidence="4" id="KW-0812">Transmembrane</keyword>
<dbReference type="GO" id="GO:0008483">
    <property type="term" value="F:transaminase activity"/>
    <property type="evidence" value="ECO:0007669"/>
    <property type="project" value="InterPro"/>
</dbReference>
<feature type="transmembrane region" description="Helical" evidence="4">
    <location>
        <begin position="737"/>
        <end position="757"/>
    </location>
</feature>
<dbReference type="OrthoDB" id="445007at2759"/>
<dbReference type="EMBL" id="LFZO01000361">
    <property type="protein sequence ID" value="KXT09212.1"/>
    <property type="molecule type" value="Genomic_DNA"/>
</dbReference>
<evidence type="ECO:0000256" key="3">
    <source>
        <dbReference type="ARBA" id="ARBA00022898"/>
    </source>
</evidence>
<dbReference type="PANTHER" id="PTHR43094:SF1">
    <property type="entry name" value="AMINOTRANSFERASE CLASS-III"/>
    <property type="match status" value="1"/>
</dbReference>
<dbReference type="Pfam" id="PF05721">
    <property type="entry name" value="PhyH"/>
    <property type="match status" value="1"/>
</dbReference>
<dbReference type="FunFam" id="3.40.640.10:FF:000004">
    <property type="entry name" value="Acetylornithine aminotransferase"/>
    <property type="match status" value="1"/>
</dbReference>
<comment type="caution">
    <text evidence="5">The sequence shown here is derived from an EMBL/GenBank/DDBJ whole genome shotgun (WGS) entry which is preliminary data.</text>
</comment>
<keyword evidence="3" id="KW-0663">Pyridoxal phosphate</keyword>
<evidence type="ECO:0000256" key="2">
    <source>
        <dbReference type="ARBA" id="ARBA00008954"/>
    </source>
</evidence>